<organism evidence="2 3">
    <name type="scientific">Niastella vici</name>
    <dbReference type="NCBI Taxonomy" id="1703345"/>
    <lineage>
        <taxon>Bacteria</taxon>
        <taxon>Pseudomonadati</taxon>
        <taxon>Bacteroidota</taxon>
        <taxon>Chitinophagia</taxon>
        <taxon>Chitinophagales</taxon>
        <taxon>Chitinophagaceae</taxon>
        <taxon>Niastella</taxon>
    </lineage>
</organism>
<evidence type="ECO:0000313" key="2">
    <source>
        <dbReference type="EMBL" id="OQP59209.1"/>
    </source>
</evidence>
<comment type="caution">
    <text evidence="2">The sequence shown here is derived from an EMBL/GenBank/DDBJ whole genome shotgun (WGS) entry which is preliminary data.</text>
</comment>
<keyword evidence="1" id="KW-1133">Transmembrane helix</keyword>
<protein>
    <recommendedName>
        <fullName evidence="4">DUF4402 domain-containing protein</fullName>
    </recommendedName>
</protein>
<dbReference type="STRING" id="1703345.A3860_38160"/>
<dbReference type="EMBL" id="LVYD01000084">
    <property type="protein sequence ID" value="OQP59209.1"/>
    <property type="molecule type" value="Genomic_DNA"/>
</dbReference>
<feature type="transmembrane region" description="Helical" evidence="1">
    <location>
        <begin position="7"/>
        <end position="26"/>
    </location>
</feature>
<evidence type="ECO:0000313" key="3">
    <source>
        <dbReference type="Proteomes" id="UP000192796"/>
    </source>
</evidence>
<evidence type="ECO:0008006" key="4">
    <source>
        <dbReference type="Google" id="ProtNLM"/>
    </source>
</evidence>
<keyword evidence="3" id="KW-1185">Reference proteome</keyword>
<sequence length="170" mass="18563">MCNTGTNLLRLFISNVIMLLICITTARGQNKNNYISLTANNTSYSLTSTSLLETQQVKTNAFQIELASKANNTFSVKAKVSSSTSSTGTPLPASMLALRLNSTNPTVTANTNTFTLSTTDQTIQQITTTTQFWNTNNFLTLYYDLLAGPVGYDYAPGNYNLTILFTLTQP</sequence>
<reference evidence="2 3" key="1">
    <citation type="submission" date="2016-03" db="EMBL/GenBank/DDBJ databases">
        <title>Niastella vici sp. nov., isolated from farmland soil.</title>
        <authorList>
            <person name="Chen L."/>
            <person name="Wang D."/>
            <person name="Yang S."/>
            <person name="Wang G."/>
        </authorList>
    </citation>
    <scope>NUCLEOTIDE SEQUENCE [LARGE SCALE GENOMIC DNA]</scope>
    <source>
        <strain evidence="2 3">DJ57</strain>
    </source>
</reference>
<keyword evidence="1" id="KW-0812">Transmembrane</keyword>
<dbReference type="AlphaFoldDB" id="A0A1V9FLH7"/>
<name>A0A1V9FLH7_9BACT</name>
<keyword evidence="1" id="KW-0472">Membrane</keyword>
<accession>A0A1V9FLH7</accession>
<evidence type="ECO:0000256" key="1">
    <source>
        <dbReference type="SAM" id="Phobius"/>
    </source>
</evidence>
<dbReference type="Proteomes" id="UP000192796">
    <property type="component" value="Unassembled WGS sequence"/>
</dbReference>
<gene>
    <name evidence="2" type="ORF">A3860_38160</name>
</gene>
<proteinExistence type="predicted"/>